<evidence type="ECO:0000256" key="16">
    <source>
        <dbReference type="ARBA" id="ARBA00023170"/>
    </source>
</evidence>
<dbReference type="OrthoDB" id="676979at2759"/>
<comment type="catalytic activity">
    <reaction evidence="18">
        <text>L-threonyl-[protein] + ATP = O-phospho-L-threonyl-[protein] + ADP + H(+)</text>
        <dbReference type="Rhea" id="RHEA:46608"/>
        <dbReference type="Rhea" id="RHEA-COMP:11060"/>
        <dbReference type="Rhea" id="RHEA-COMP:11605"/>
        <dbReference type="ChEBI" id="CHEBI:15378"/>
        <dbReference type="ChEBI" id="CHEBI:30013"/>
        <dbReference type="ChEBI" id="CHEBI:30616"/>
        <dbReference type="ChEBI" id="CHEBI:61977"/>
        <dbReference type="ChEBI" id="CHEBI:456216"/>
        <dbReference type="EC" id="2.7.11.1"/>
    </reaction>
</comment>
<dbReference type="Pfam" id="PF08263">
    <property type="entry name" value="LRRNT_2"/>
    <property type="match status" value="1"/>
</dbReference>
<evidence type="ECO:0000256" key="19">
    <source>
        <dbReference type="ARBA" id="ARBA00048679"/>
    </source>
</evidence>
<evidence type="ECO:0000256" key="20">
    <source>
        <dbReference type="SAM" id="SignalP"/>
    </source>
</evidence>
<keyword evidence="15" id="KW-0472">Membrane</keyword>
<dbReference type="EC" id="2.7.11.1" evidence="2"/>
<dbReference type="Proteomes" id="UP000634136">
    <property type="component" value="Unassembled WGS sequence"/>
</dbReference>
<keyword evidence="23" id="KW-1185">Reference proteome</keyword>
<sequence>MKFLFLILCFSASLYVASALSSDGLTLLSLLKHWTSVSPSINSSWKASDSTPCSWLGVECDHDSHVVSLNLTLSSIFGQLGSEIGNLNRLHTLELSKNGLSGTIPLDLGNCSLLEHINLSNNSFSGHIPYTLKNLQNLRYLSFYSNHLTGGIPEFLFQIPHLQEVYLYYNNISGHIPSNIGNMTELSKLYLSGNQLSGIIPSSIGEIPSELRYLTMLQNMDLSQNNLTGKVRSQIGRLQNLQSLDLSLNNFSGSMDFLQGLHNSLLEVNLSYNSFVGVVPQSALKYLNSSPTSFMDIPGVCITCTDLDGLSGTKTFYLKSCGTCKSKNESTNHKHISKFVILIIEIGSSLFVSLLLVKLVHVYLSCQTSKEKALADNEVQEAPLCLELDTETHSSYERCPCGLLRFLIEVKRDNEVTSMNKQGKRTDMSKTIQPIINISGAYDGGNQLLTVDQDYSHTKAGYASSSPNYPPSYRPHATLYDVLQVRNLLTTLKWNVRYKIVVGIAHKLAYLHHQCDPLIVHRNINSKNILVDC</sequence>
<dbReference type="PANTHER" id="PTHR27000">
    <property type="entry name" value="LEUCINE-RICH REPEAT RECEPTOR-LIKE PROTEIN KINASE FAMILY PROTEIN-RELATED"/>
    <property type="match status" value="1"/>
</dbReference>
<dbReference type="PROSITE" id="PS50011">
    <property type="entry name" value="PROTEIN_KINASE_DOM"/>
    <property type="match status" value="1"/>
</dbReference>
<evidence type="ECO:0000256" key="18">
    <source>
        <dbReference type="ARBA" id="ARBA00047899"/>
    </source>
</evidence>
<evidence type="ECO:0000256" key="1">
    <source>
        <dbReference type="ARBA" id="ARBA00004251"/>
    </source>
</evidence>
<dbReference type="InterPro" id="IPR001611">
    <property type="entry name" value="Leu-rich_rpt"/>
</dbReference>
<feature type="signal peptide" evidence="20">
    <location>
        <begin position="1"/>
        <end position="19"/>
    </location>
</feature>
<keyword evidence="14" id="KW-1133">Transmembrane helix</keyword>
<evidence type="ECO:0000259" key="21">
    <source>
        <dbReference type="PROSITE" id="PS50011"/>
    </source>
</evidence>
<dbReference type="SUPFAM" id="SSF56112">
    <property type="entry name" value="Protein kinase-like (PK-like)"/>
    <property type="match status" value="1"/>
</dbReference>
<evidence type="ECO:0000256" key="9">
    <source>
        <dbReference type="ARBA" id="ARBA00022729"/>
    </source>
</evidence>
<dbReference type="GO" id="GO:0005886">
    <property type="term" value="C:plasma membrane"/>
    <property type="evidence" value="ECO:0007669"/>
    <property type="project" value="UniProtKB-SubCell"/>
</dbReference>
<evidence type="ECO:0000256" key="10">
    <source>
        <dbReference type="ARBA" id="ARBA00022737"/>
    </source>
</evidence>
<dbReference type="Pfam" id="PF00560">
    <property type="entry name" value="LRR_1"/>
    <property type="match status" value="5"/>
</dbReference>
<dbReference type="InterPro" id="IPR011009">
    <property type="entry name" value="Kinase-like_dom_sf"/>
</dbReference>
<dbReference type="InterPro" id="IPR013210">
    <property type="entry name" value="LRR_N_plant-typ"/>
</dbReference>
<evidence type="ECO:0000256" key="15">
    <source>
        <dbReference type="ARBA" id="ARBA00023136"/>
    </source>
</evidence>
<evidence type="ECO:0000256" key="12">
    <source>
        <dbReference type="ARBA" id="ARBA00022777"/>
    </source>
</evidence>
<evidence type="ECO:0000256" key="13">
    <source>
        <dbReference type="ARBA" id="ARBA00022840"/>
    </source>
</evidence>
<evidence type="ECO:0000256" key="11">
    <source>
        <dbReference type="ARBA" id="ARBA00022741"/>
    </source>
</evidence>
<dbReference type="EMBL" id="JAAIUW010000001">
    <property type="protein sequence ID" value="KAF7843150.1"/>
    <property type="molecule type" value="Genomic_DNA"/>
</dbReference>
<evidence type="ECO:0000256" key="2">
    <source>
        <dbReference type="ARBA" id="ARBA00012513"/>
    </source>
</evidence>
<evidence type="ECO:0000256" key="6">
    <source>
        <dbReference type="ARBA" id="ARBA00022614"/>
    </source>
</evidence>
<gene>
    <name evidence="22" type="ORF">G2W53_000055</name>
</gene>
<keyword evidence="9 20" id="KW-0732">Signal</keyword>
<name>A0A835CK85_9FABA</name>
<evidence type="ECO:0000256" key="4">
    <source>
        <dbReference type="ARBA" id="ARBA00022527"/>
    </source>
</evidence>
<keyword evidence="5" id="KW-0597">Phosphoprotein</keyword>
<evidence type="ECO:0000256" key="17">
    <source>
        <dbReference type="ARBA" id="ARBA00023180"/>
    </source>
</evidence>
<dbReference type="FunFam" id="3.80.10.10:FF:000430">
    <property type="entry name" value="Leucine-rich repeat receptor-like protein kinase PEPR1"/>
    <property type="match status" value="1"/>
</dbReference>
<dbReference type="GO" id="GO:0005524">
    <property type="term" value="F:ATP binding"/>
    <property type="evidence" value="ECO:0007669"/>
    <property type="project" value="UniProtKB-KW"/>
</dbReference>
<comment type="caution">
    <text evidence="22">The sequence shown here is derived from an EMBL/GenBank/DDBJ whole genome shotgun (WGS) entry which is preliminary data.</text>
</comment>
<evidence type="ECO:0000313" key="22">
    <source>
        <dbReference type="EMBL" id="KAF7843150.1"/>
    </source>
</evidence>
<proteinExistence type="predicted"/>
<organism evidence="22 23">
    <name type="scientific">Senna tora</name>
    <dbReference type="NCBI Taxonomy" id="362788"/>
    <lineage>
        <taxon>Eukaryota</taxon>
        <taxon>Viridiplantae</taxon>
        <taxon>Streptophyta</taxon>
        <taxon>Embryophyta</taxon>
        <taxon>Tracheophyta</taxon>
        <taxon>Spermatophyta</taxon>
        <taxon>Magnoliopsida</taxon>
        <taxon>eudicotyledons</taxon>
        <taxon>Gunneridae</taxon>
        <taxon>Pentapetalae</taxon>
        <taxon>rosids</taxon>
        <taxon>fabids</taxon>
        <taxon>Fabales</taxon>
        <taxon>Fabaceae</taxon>
        <taxon>Caesalpinioideae</taxon>
        <taxon>Cassia clade</taxon>
        <taxon>Senna</taxon>
    </lineage>
</organism>
<feature type="domain" description="Protein kinase" evidence="21">
    <location>
        <begin position="340"/>
        <end position="533"/>
    </location>
</feature>
<evidence type="ECO:0000256" key="7">
    <source>
        <dbReference type="ARBA" id="ARBA00022679"/>
    </source>
</evidence>
<comment type="catalytic activity">
    <reaction evidence="19">
        <text>L-seryl-[protein] + ATP = O-phospho-L-seryl-[protein] + ADP + H(+)</text>
        <dbReference type="Rhea" id="RHEA:17989"/>
        <dbReference type="Rhea" id="RHEA-COMP:9863"/>
        <dbReference type="Rhea" id="RHEA-COMP:11604"/>
        <dbReference type="ChEBI" id="CHEBI:15378"/>
        <dbReference type="ChEBI" id="CHEBI:29999"/>
        <dbReference type="ChEBI" id="CHEBI:30616"/>
        <dbReference type="ChEBI" id="CHEBI:83421"/>
        <dbReference type="ChEBI" id="CHEBI:456216"/>
        <dbReference type="EC" id="2.7.11.1"/>
    </reaction>
</comment>
<evidence type="ECO:0000256" key="8">
    <source>
        <dbReference type="ARBA" id="ARBA00022692"/>
    </source>
</evidence>
<dbReference type="Gene3D" id="3.80.10.10">
    <property type="entry name" value="Ribonuclease Inhibitor"/>
    <property type="match status" value="3"/>
</dbReference>
<evidence type="ECO:0000256" key="3">
    <source>
        <dbReference type="ARBA" id="ARBA00022475"/>
    </source>
</evidence>
<keyword evidence="6" id="KW-0433">Leucine-rich repeat</keyword>
<reference evidence="22" key="1">
    <citation type="submission" date="2020-09" db="EMBL/GenBank/DDBJ databases">
        <title>Genome-Enabled Discovery of Anthraquinone Biosynthesis in Senna tora.</title>
        <authorList>
            <person name="Kang S.-H."/>
            <person name="Pandey R.P."/>
            <person name="Lee C.-M."/>
            <person name="Sim J.-S."/>
            <person name="Jeong J.-T."/>
            <person name="Choi B.-S."/>
            <person name="Jung M."/>
            <person name="Ginzburg D."/>
            <person name="Zhao K."/>
            <person name="Won S.Y."/>
            <person name="Oh T.-J."/>
            <person name="Yu Y."/>
            <person name="Kim N.-H."/>
            <person name="Lee O.R."/>
            <person name="Lee T.-H."/>
            <person name="Bashyal P."/>
            <person name="Kim T.-S."/>
            <person name="Lee W.-H."/>
            <person name="Kawkins C."/>
            <person name="Kim C.-K."/>
            <person name="Kim J.S."/>
            <person name="Ahn B.O."/>
            <person name="Rhee S.Y."/>
            <person name="Sohng J.K."/>
        </authorList>
    </citation>
    <scope>NUCLEOTIDE SEQUENCE</scope>
    <source>
        <tissue evidence="22">Leaf</tissue>
    </source>
</reference>
<dbReference type="InterPro" id="IPR000719">
    <property type="entry name" value="Prot_kinase_dom"/>
</dbReference>
<evidence type="ECO:0000313" key="23">
    <source>
        <dbReference type="Proteomes" id="UP000634136"/>
    </source>
</evidence>
<keyword evidence="7" id="KW-0808">Transferase</keyword>
<evidence type="ECO:0000256" key="5">
    <source>
        <dbReference type="ARBA" id="ARBA00022553"/>
    </source>
</evidence>
<dbReference type="Gene3D" id="1.10.510.10">
    <property type="entry name" value="Transferase(Phosphotransferase) domain 1"/>
    <property type="match status" value="1"/>
</dbReference>
<keyword evidence="8" id="KW-0812">Transmembrane</keyword>
<dbReference type="PANTHER" id="PTHR27000:SF787">
    <property type="entry name" value="RECEPTOR-LIKE PROTEIN 39"/>
    <property type="match status" value="1"/>
</dbReference>
<accession>A0A835CK85</accession>
<dbReference type="GO" id="GO:0004674">
    <property type="term" value="F:protein serine/threonine kinase activity"/>
    <property type="evidence" value="ECO:0007669"/>
    <property type="project" value="UniProtKB-KW"/>
</dbReference>
<comment type="subcellular location">
    <subcellularLocation>
        <location evidence="1">Cell membrane</location>
        <topology evidence="1">Single-pass type I membrane protein</topology>
    </subcellularLocation>
</comment>
<keyword evidence="13" id="KW-0067">ATP-binding</keyword>
<keyword evidence="4" id="KW-0723">Serine/threonine-protein kinase</keyword>
<keyword evidence="11" id="KW-0547">Nucleotide-binding</keyword>
<keyword evidence="10" id="KW-0677">Repeat</keyword>
<keyword evidence="12 22" id="KW-0418">Kinase</keyword>
<keyword evidence="16 22" id="KW-0675">Receptor</keyword>
<feature type="chain" id="PRO_5032394038" description="non-specific serine/threonine protein kinase" evidence="20">
    <location>
        <begin position="20"/>
        <end position="533"/>
    </location>
</feature>
<protein>
    <recommendedName>
        <fullName evidence="2">non-specific serine/threonine protein kinase</fullName>
        <ecNumber evidence="2">2.7.11.1</ecNumber>
    </recommendedName>
</protein>
<keyword evidence="17" id="KW-0325">Glycoprotein</keyword>
<keyword evidence="3" id="KW-1003">Cell membrane</keyword>
<evidence type="ECO:0000256" key="14">
    <source>
        <dbReference type="ARBA" id="ARBA00022989"/>
    </source>
</evidence>
<dbReference type="InterPro" id="IPR032675">
    <property type="entry name" value="LRR_dom_sf"/>
</dbReference>
<dbReference type="SUPFAM" id="SSF52058">
    <property type="entry name" value="L domain-like"/>
    <property type="match status" value="1"/>
</dbReference>
<dbReference type="AlphaFoldDB" id="A0A835CK85"/>